<dbReference type="SMART" id="SM00248">
    <property type="entry name" value="ANK"/>
    <property type="match status" value="6"/>
</dbReference>
<dbReference type="Pfam" id="PF13637">
    <property type="entry name" value="Ank_4"/>
    <property type="match status" value="1"/>
</dbReference>
<keyword evidence="2 3" id="KW-0040">ANK repeat</keyword>
<feature type="repeat" description="ANK" evidence="3">
    <location>
        <begin position="116"/>
        <end position="149"/>
    </location>
</feature>
<dbReference type="InterPro" id="IPR002110">
    <property type="entry name" value="Ankyrin_rpt"/>
</dbReference>
<dbReference type="PRINTS" id="PR01415">
    <property type="entry name" value="ANKYRIN"/>
</dbReference>
<dbReference type="PROSITE" id="PS50297">
    <property type="entry name" value="ANK_REP_REGION"/>
    <property type="match status" value="3"/>
</dbReference>
<dbReference type="PANTHER" id="PTHR24173:SF74">
    <property type="entry name" value="ANKYRIN REPEAT DOMAIN-CONTAINING PROTEIN 16"/>
    <property type="match status" value="1"/>
</dbReference>
<dbReference type="InterPro" id="IPR036770">
    <property type="entry name" value="Ankyrin_rpt-contain_sf"/>
</dbReference>
<dbReference type="Gene3D" id="1.25.40.20">
    <property type="entry name" value="Ankyrin repeat-containing domain"/>
    <property type="match status" value="1"/>
</dbReference>
<dbReference type="PROSITE" id="PS50088">
    <property type="entry name" value="ANK_REPEAT"/>
    <property type="match status" value="4"/>
</dbReference>
<dbReference type="GeneID" id="92208529"/>
<evidence type="ECO:0000313" key="5">
    <source>
        <dbReference type="Proteomes" id="UP001497383"/>
    </source>
</evidence>
<dbReference type="Proteomes" id="UP001497383">
    <property type="component" value="Chromosome 4"/>
</dbReference>
<dbReference type="RefSeq" id="XP_066830271.1">
    <property type="nucleotide sequence ID" value="XM_066973432.1"/>
</dbReference>
<evidence type="ECO:0000256" key="1">
    <source>
        <dbReference type="ARBA" id="ARBA00022737"/>
    </source>
</evidence>
<proteinExistence type="predicted"/>
<dbReference type="SUPFAM" id="SSF48403">
    <property type="entry name" value="Ankyrin repeat"/>
    <property type="match status" value="1"/>
</dbReference>
<dbReference type="EMBL" id="OZ022408">
    <property type="protein sequence ID" value="CAK9439109.1"/>
    <property type="molecule type" value="Genomic_DNA"/>
</dbReference>
<organism evidence="4 5">
    <name type="scientific">Lodderomyces beijingensis</name>
    <dbReference type="NCBI Taxonomy" id="1775926"/>
    <lineage>
        <taxon>Eukaryota</taxon>
        <taxon>Fungi</taxon>
        <taxon>Dikarya</taxon>
        <taxon>Ascomycota</taxon>
        <taxon>Saccharomycotina</taxon>
        <taxon>Pichiomycetes</taxon>
        <taxon>Debaryomycetaceae</taxon>
        <taxon>Candida/Lodderomyces clade</taxon>
        <taxon>Lodderomyces</taxon>
    </lineage>
</organism>
<evidence type="ECO:0000256" key="2">
    <source>
        <dbReference type="ARBA" id="ARBA00023043"/>
    </source>
</evidence>
<dbReference type="PANTHER" id="PTHR24173">
    <property type="entry name" value="ANKYRIN REPEAT CONTAINING"/>
    <property type="match status" value="1"/>
</dbReference>
<keyword evidence="5" id="KW-1185">Reference proteome</keyword>
<gene>
    <name evidence="4" type="ORF">LODBEIA_P33330</name>
</gene>
<reference evidence="4 5" key="1">
    <citation type="submission" date="2024-03" db="EMBL/GenBank/DDBJ databases">
        <authorList>
            <person name="Brejova B."/>
        </authorList>
    </citation>
    <scope>NUCLEOTIDE SEQUENCE [LARGE SCALE GENOMIC DNA]</scope>
    <source>
        <strain evidence="4 5">CBS 14171</strain>
    </source>
</reference>
<evidence type="ECO:0000256" key="3">
    <source>
        <dbReference type="PROSITE-ProRule" id="PRU00023"/>
    </source>
</evidence>
<evidence type="ECO:0000313" key="4">
    <source>
        <dbReference type="EMBL" id="CAK9439109.1"/>
    </source>
</evidence>
<name>A0ABP0ZMI0_9ASCO</name>
<feature type="repeat" description="ANK" evidence="3">
    <location>
        <begin position="81"/>
        <end position="113"/>
    </location>
</feature>
<sequence>MASSTDETQAKQHPLHNAIKEGNTKLAEHLIQTDPALLYSKDEDERTPLHWACSRDNTHLVRYILDHTPSKLDLDEFTDSSGWTPLHIAASIGNVEILNLLMHHEVEVDVDAVTNTGTTPLQLSISKQHLPFVRALLGEFGANARKKDKLGMSALHRAAAGGNLALVQEVVEHGKNVNVNAKDNQGWSALHHALAEGNGDVAVWLVREGGADVNLVDDDGLKPAQVSVDEKVGRYFLEQIGQPLAQ</sequence>
<protein>
    <submittedName>
        <fullName evidence="4">Uncharacterized protein</fullName>
    </submittedName>
</protein>
<keyword evidence="1" id="KW-0677">Repeat</keyword>
<dbReference type="Pfam" id="PF12796">
    <property type="entry name" value="Ank_2"/>
    <property type="match status" value="1"/>
</dbReference>
<feature type="repeat" description="ANK" evidence="3">
    <location>
        <begin position="150"/>
        <end position="182"/>
    </location>
</feature>
<accession>A0ABP0ZMI0</accession>
<feature type="repeat" description="ANK" evidence="3">
    <location>
        <begin position="185"/>
        <end position="218"/>
    </location>
</feature>